<dbReference type="InterPro" id="IPR052360">
    <property type="entry name" value="Transcr_Regulatory_Proteins"/>
</dbReference>
<evidence type="ECO:0000256" key="5">
    <source>
        <dbReference type="ARBA" id="ARBA00023163"/>
    </source>
</evidence>
<evidence type="ECO:0000256" key="1">
    <source>
        <dbReference type="ARBA" id="ARBA00022723"/>
    </source>
</evidence>
<dbReference type="PROSITE" id="PS50048">
    <property type="entry name" value="ZN2_CY6_FUNGAL_2"/>
    <property type="match status" value="1"/>
</dbReference>
<dbReference type="InterPro" id="IPR001138">
    <property type="entry name" value="Zn2Cys6_DnaBD"/>
</dbReference>
<evidence type="ECO:0000256" key="6">
    <source>
        <dbReference type="ARBA" id="ARBA00023242"/>
    </source>
</evidence>
<dbReference type="InterPro" id="IPR036864">
    <property type="entry name" value="Zn2-C6_fun-type_DNA-bd_sf"/>
</dbReference>
<evidence type="ECO:0000259" key="7">
    <source>
        <dbReference type="PROSITE" id="PS50048"/>
    </source>
</evidence>
<dbReference type="Pfam" id="PF00172">
    <property type="entry name" value="Zn_clus"/>
    <property type="match status" value="1"/>
</dbReference>
<accession>A0A5N5WZ46</accession>
<dbReference type="EMBL" id="ML732234">
    <property type="protein sequence ID" value="KAB8073027.1"/>
    <property type="molecule type" value="Genomic_DNA"/>
</dbReference>
<name>A0A5N5WZ46_9EURO</name>
<evidence type="ECO:0000313" key="9">
    <source>
        <dbReference type="Proteomes" id="UP000326565"/>
    </source>
</evidence>
<evidence type="ECO:0000256" key="2">
    <source>
        <dbReference type="ARBA" id="ARBA00022833"/>
    </source>
</evidence>
<dbReference type="Gene3D" id="4.10.240.10">
    <property type="entry name" value="Zn(2)-C6 fungal-type DNA-binding domain"/>
    <property type="match status" value="1"/>
</dbReference>
<dbReference type="PANTHER" id="PTHR36206">
    <property type="entry name" value="ASPERCRYPTIN BIOSYNTHESIS CLUSTER-SPECIFIC TRANSCRIPTION REGULATOR ATNN-RELATED"/>
    <property type="match status" value="1"/>
</dbReference>
<reference evidence="8 9" key="1">
    <citation type="submission" date="2019-04" db="EMBL/GenBank/DDBJ databases">
        <title>Friends and foes A comparative genomics study of 23 Aspergillus species from section Flavi.</title>
        <authorList>
            <consortium name="DOE Joint Genome Institute"/>
            <person name="Kjaerbolling I."/>
            <person name="Vesth T."/>
            <person name="Frisvad J.C."/>
            <person name="Nybo J.L."/>
            <person name="Theobald S."/>
            <person name="Kildgaard S."/>
            <person name="Isbrandt T."/>
            <person name="Kuo A."/>
            <person name="Sato A."/>
            <person name="Lyhne E.K."/>
            <person name="Kogle M.E."/>
            <person name="Wiebenga A."/>
            <person name="Kun R.S."/>
            <person name="Lubbers R.J."/>
            <person name="Makela M.R."/>
            <person name="Barry K."/>
            <person name="Chovatia M."/>
            <person name="Clum A."/>
            <person name="Daum C."/>
            <person name="Haridas S."/>
            <person name="He G."/>
            <person name="LaButti K."/>
            <person name="Lipzen A."/>
            <person name="Mondo S."/>
            <person name="Riley R."/>
            <person name="Salamov A."/>
            <person name="Simmons B.A."/>
            <person name="Magnuson J.K."/>
            <person name="Henrissat B."/>
            <person name="Mortensen U.H."/>
            <person name="Larsen T.O."/>
            <person name="Devries R.P."/>
            <person name="Grigoriev I.V."/>
            <person name="Machida M."/>
            <person name="Baker S.E."/>
            <person name="Andersen M.R."/>
        </authorList>
    </citation>
    <scope>NUCLEOTIDE SEQUENCE [LARGE SCALE GENOMIC DNA]</scope>
    <source>
        <strain evidence="8 9">CBS 151.66</strain>
    </source>
</reference>
<keyword evidence="3" id="KW-0805">Transcription regulation</keyword>
<dbReference type="OrthoDB" id="3172332at2759"/>
<evidence type="ECO:0000256" key="3">
    <source>
        <dbReference type="ARBA" id="ARBA00023015"/>
    </source>
</evidence>
<evidence type="ECO:0000313" key="8">
    <source>
        <dbReference type="EMBL" id="KAB8073027.1"/>
    </source>
</evidence>
<dbReference type="PANTHER" id="PTHR36206:SF16">
    <property type="entry name" value="TRANSCRIPTION FACTOR DOMAIN-CONTAINING PROTEIN-RELATED"/>
    <property type="match status" value="1"/>
</dbReference>
<dbReference type="CDD" id="cd00067">
    <property type="entry name" value="GAL4"/>
    <property type="match status" value="1"/>
</dbReference>
<keyword evidence="9" id="KW-1185">Reference proteome</keyword>
<dbReference type="GO" id="GO:0000981">
    <property type="term" value="F:DNA-binding transcription factor activity, RNA polymerase II-specific"/>
    <property type="evidence" value="ECO:0007669"/>
    <property type="project" value="InterPro"/>
</dbReference>
<keyword evidence="1" id="KW-0479">Metal-binding</keyword>
<feature type="domain" description="Zn(2)-C6 fungal-type" evidence="7">
    <location>
        <begin position="24"/>
        <end position="52"/>
    </location>
</feature>
<dbReference type="SUPFAM" id="SSF57701">
    <property type="entry name" value="Zn2/Cys6 DNA-binding domain"/>
    <property type="match status" value="1"/>
</dbReference>
<sequence>MDGVVRNEYPKPRRKAFSQRSRRGCRTCRIRRVKCDETPGACVKCTSTGRECDGYDTVRLPPKRGFGATLFHQTRIFLPDKTSDERRSFSFFQSLTSPMMNGLFDHLLWSRVVLQYSQGEPAICHAVIAVSTLHEASEAAGEPVLLEDTNNRQHRFALSQYNRSIAYLNSRMSSNDPNIINIVLICCLLYITFELIGGKYDRAHAHLRKGVQLLYGRQDSNTARELFQDAVDSSLARAMMHLDVQGMQWGVSSLLEGLGMDDLEHLTRPKQRSVEIRSLAHGVEVRDHLMGEVCIFGWFAETLYNEDLPTNTAPLLQAQRLLQSRMAEFGQALEKLAEARLSDESTTAKEKRGWDLLRIHYLGISLRLDTSLIKSKDVMRARFAARFTDRLEQVKRVMDWFCGEEFSSAVHRPTLLMETGVIVPLFFICEQCGDPELSRQALSLLESWPHREGLWDTRVAAMMIRSKGAFNGHQK</sequence>
<proteinExistence type="predicted"/>
<dbReference type="PROSITE" id="PS00463">
    <property type="entry name" value="ZN2_CY6_FUNGAL_1"/>
    <property type="match status" value="1"/>
</dbReference>
<keyword evidence="6" id="KW-0539">Nucleus</keyword>
<dbReference type="GO" id="GO:0009893">
    <property type="term" value="P:positive regulation of metabolic process"/>
    <property type="evidence" value="ECO:0007669"/>
    <property type="project" value="UniProtKB-ARBA"/>
</dbReference>
<dbReference type="AlphaFoldDB" id="A0A5N5WZ46"/>
<dbReference type="InterPro" id="IPR021858">
    <property type="entry name" value="Fun_TF"/>
</dbReference>
<keyword evidence="5" id="KW-0804">Transcription</keyword>
<dbReference type="Proteomes" id="UP000326565">
    <property type="component" value="Unassembled WGS sequence"/>
</dbReference>
<evidence type="ECO:0000256" key="4">
    <source>
        <dbReference type="ARBA" id="ARBA00023125"/>
    </source>
</evidence>
<organism evidence="8 9">
    <name type="scientific">Aspergillus leporis</name>
    <dbReference type="NCBI Taxonomy" id="41062"/>
    <lineage>
        <taxon>Eukaryota</taxon>
        <taxon>Fungi</taxon>
        <taxon>Dikarya</taxon>
        <taxon>Ascomycota</taxon>
        <taxon>Pezizomycotina</taxon>
        <taxon>Eurotiomycetes</taxon>
        <taxon>Eurotiomycetidae</taxon>
        <taxon>Eurotiales</taxon>
        <taxon>Aspergillaceae</taxon>
        <taxon>Aspergillus</taxon>
        <taxon>Aspergillus subgen. Circumdati</taxon>
    </lineage>
</organism>
<gene>
    <name evidence="8" type="ORF">BDV29DRAFT_176161</name>
</gene>
<keyword evidence="4" id="KW-0238">DNA-binding</keyword>
<dbReference type="GO" id="GO:0008270">
    <property type="term" value="F:zinc ion binding"/>
    <property type="evidence" value="ECO:0007669"/>
    <property type="project" value="InterPro"/>
</dbReference>
<protein>
    <recommendedName>
        <fullName evidence="7">Zn(2)-C6 fungal-type domain-containing protein</fullName>
    </recommendedName>
</protein>
<dbReference type="SMART" id="SM00066">
    <property type="entry name" value="GAL4"/>
    <property type="match status" value="1"/>
</dbReference>
<keyword evidence="2" id="KW-0862">Zinc</keyword>
<dbReference type="Pfam" id="PF11951">
    <property type="entry name" value="Fungal_trans_2"/>
    <property type="match status" value="1"/>
</dbReference>
<dbReference type="GO" id="GO:0003677">
    <property type="term" value="F:DNA binding"/>
    <property type="evidence" value="ECO:0007669"/>
    <property type="project" value="UniProtKB-KW"/>
</dbReference>